<feature type="coiled-coil region" evidence="1">
    <location>
        <begin position="130"/>
        <end position="164"/>
    </location>
</feature>
<evidence type="ECO:0000313" key="4">
    <source>
        <dbReference type="Proteomes" id="UP001165122"/>
    </source>
</evidence>
<keyword evidence="1" id="KW-0175">Coiled coil</keyword>
<evidence type="ECO:0000256" key="2">
    <source>
        <dbReference type="SAM" id="MobiDB-lite"/>
    </source>
</evidence>
<reference evidence="4" key="1">
    <citation type="journal article" date="2023" name="Commun. Biol.">
        <title>Genome analysis of Parmales, the sister group of diatoms, reveals the evolutionary specialization of diatoms from phago-mixotrophs to photoautotrophs.</title>
        <authorList>
            <person name="Ban H."/>
            <person name="Sato S."/>
            <person name="Yoshikawa S."/>
            <person name="Yamada K."/>
            <person name="Nakamura Y."/>
            <person name="Ichinomiya M."/>
            <person name="Sato N."/>
            <person name="Blanc-Mathieu R."/>
            <person name="Endo H."/>
            <person name="Kuwata A."/>
            <person name="Ogata H."/>
        </authorList>
    </citation>
    <scope>NUCLEOTIDE SEQUENCE [LARGE SCALE GENOMIC DNA]</scope>
    <source>
        <strain evidence="4">NIES 3700</strain>
    </source>
</reference>
<dbReference type="AlphaFoldDB" id="A0A9W7CF37"/>
<protein>
    <submittedName>
        <fullName evidence="3">Uncharacterized protein</fullName>
    </submittedName>
</protein>
<feature type="region of interest" description="Disordered" evidence="2">
    <location>
        <begin position="1"/>
        <end position="23"/>
    </location>
</feature>
<feature type="coiled-coil region" evidence="1">
    <location>
        <begin position="64"/>
        <end position="98"/>
    </location>
</feature>
<accession>A0A9W7CF37</accession>
<dbReference type="OrthoDB" id="198099at2759"/>
<dbReference type="EMBL" id="BRXW01000075">
    <property type="protein sequence ID" value="GMI04560.1"/>
    <property type="molecule type" value="Genomic_DNA"/>
</dbReference>
<keyword evidence="4" id="KW-1185">Reference proteome</keyword>
<sequence length="184" mass="20781">MSDERATRLKEAEEGLRLTQNKDTPTKVRVKKLLGGAVGGGGGVIFRRGLVEGGGAGRVEDGDNDRREEFIQEQAERIRQLERQLLEDSQQISSARTLMEAAMEAQKFVVEQAHVIEKMGKEKIMRDIELGRKEELVEKLEKEKKALQQEQKHTQAQAADYKRRAGVLGFQVKKLLGQTQKVKK</sequence>
<evidence type="ECO:0000313" key="3">
    <source>
        <dbReference type="EMBL" id="GMI04560.1"/>
    </source>
</evidence>
<gene>
    <name evidence="3" type="ORF">TrLO_g112</name>
</gene>
<name>A0A9W7CF37_9STRA</name>
<proteinExistence type="predicted"/>
<feature type="compositionally biased region" description="Basic and acidic residues" evidence="2">
    <location>
        <begin position="1"/>
        <end position="16"/>
    </location>
</feature>
<comment type="caution">
    <text evidence="3">The sequence shown here is derived from an EMBL/GenBank/DDBJ whole genome shotgun (WGS) entry which is preliminary data.</text>
</comment>
<evidence type="ECO:0000256" key="1">
    <source>
        <dbReference type="SAM" id="Coils"/>
    </source>
</evidence>
<organism evidence="3 4">
    <name type="scientific">Triparma laevis f. longispina</name>
    <dbReference type="NCBI Taxonomy" id="1714387"/>
    <lineage>
        <taxon>Eukaryota</taxon>
        <taxon>Sar</taxon>
        <taxon>Stramenopiles</taxon>
        <taxon>Ochrophyta</taxon>
        <taxon>Bolidophyceae</taxon>
        <taxon>Parmales</taxon>
        <taxon>Triparmaceae</taxon>
        <taxon>Triparma</taxon>
    </lineage>
</organism>
<dbReference type="Proteomes" id="UP001165122">
    <property type="component" value="Unassembled WGS sequence"/>
</dbReference>